<dbReference type="PANTHER" id="PTHR47235">
    <property type="entry name" value="BLR6548 PROTEIN"/>
    <property type="match status" value="1"/>
</dbReference>
<name>A0A1G6JS58_9BACT</name>
<feature type="chain" id="PRO_5011608578" evidence="3">
    <location>
        <begin position="20"/>
        <end position="389"/>
    </location>
</feature>
<evidence type="ECO:0000256" key="1">
    <source>
        <dbReference type="ARBA" id="ARBA00010062"/>
    </source>
</evidence>
<dbReference type="STRING" id="28234.SAMN04488588_0608"/>
<dbReference type="CDD" id="cd06343">
    <property type="entry name" value="PBP1_ABC_ligand_binding-like"/>
    <property type="match status" value="1"/>
</dbReference>
<sequence length="389" mass="42880">MKKVLTLLVALLMVVGLFAEVGVTDDEILIGSFQALSGPISSIGQPMTKGMQAYFDWVNDNGGVNGRKINLLVADDQFNPAKTTVEVKRLVESDKVFSIVGGLGTPGVLAVMDYLNSNKVPFVYQGSGTSLLSFPPKEFVFPVQPNYTVEGNIVANYFADVGYTKIAIVYRNADDGKEFREAAQELLESRGIKATYIPINPSAEDFSAEVTRLLTNRPEAIGVMLYGTQAPNFIKQAKQYGLRDVEYVTSYANASVTFIDMLGNAAEGVRSMAWVDVDFTDPETPALKIYGEYNNGEIPNAYAVAGLIAAETFTEAVRRAGDNLTRESLVNALETFDDWQGDIASGITYYDFEGSNKDISRIGKDSMYILEVKDGVFERFTDWLYYMEY</sequence>
<organism evidence="5 6">
    <name type="scientific">Geotoga petraea</name>
    <dbReference type="NCBI Taxonomy" id="28234"/>
    <lineage>
        <taxon>Bacteria</taxon>
        <taxon>Thermotogati</taxon>
        <taxon>Thermotogota</taxon>
        <taxon>Thermotogae</taxon>
        <taxon>Petrotogales</taxon>
        <taxon>Petrotogaceae</taxon>
        <taxon>Geotoga</taxon>
    </lineage>
</organism>
<keyword evidence="6" id="KW-1185">Reference proteome</keyword>
<feature type="domain" description="Leucine-binding protein" evidence="4">
    <location>
        <begin position="28"/>
        <end position="373"/>
    </location>
</feature>
<comment type="similarity">
    <text evidence="1">Belongs to the leucine-binding protein family.</text>
</comment>
<dbReference type="SUPFAM" id="SSF53822">
    <property type="entry name" value="Periplasmic binding protein-like I"/>
    <property type="match status" value="1"/>
</dbReference>
<accession>A0A1G6JS58</accession>
<dbReference type="InterPro" id="IPR028081">
    <property type="entry name" value="Leu-bd"/>
</dbReference>
<evidence type="ECO:0000313" key="6">
    <source>
        <dbReference type="Proteomes" id="UP000199322"/>
    </source>
</evidence>
<dbReference type="Pfam" id="PF13458">
    <property type="entry name" value="Peripla_BP_6"/>
    <property type="match status" value="1"/>
</dbReference>
<reference evidence="5 6" key="1">
    <citation type="submission" date="2016-10" db="EMBL/GenBank/DDBJ databases">
        <authorList>
            <person name="de Groot N.N."/>
        </authorList>
    </citation>
    <scope>NUCLEOTIDE SEQUENCE [LARGE SCALE GENOMIC DNA]</scope>
    <source>
        <strain evidence="5 6">WG14</strain>
    </source>
</reference>
<keyword evidence="2 3" id="KW-0732">Signal</keyword>
<dbReference type="PANTHER" id="PTHR47235:SF1">
    <property type="entry name" value="BLR6548 PROTEIN"/>
    <property type="match status" value="1"/>
</dbReference>
<evidence type="ECO:0000256" key="3">
    <source>
        <dbReference type="SAM" id="SignalP"/>
    </source>
</evidence>
<protein>
    <submittedName>
        <fullName evidence="5">Amino acid/amide ABC transporter substrate-binding protein, HAAT family</fullName>
    </submittedName>
</protein>
<proteinExistence type="inferred from homology"/>
<dbReference type="Gene3D" id="3.40.50.2300">
    <property type="match status" value="2"/>
</dbReference>
<gene>
    <name evidence="5" type="ORF">SAMN04488588_0608</name>
</gene>
<evidence type="ECO:0000313" key="5">
    <source>
        <dbReference type="EMBL" id="SDC21265.1"/>
    </source>
</evidence>
<dbReference type="AlphaFoldDB" id="A0A1G6JS58"/>
<dbReference type="Proteomes" id="UP000199322">
    <property type="component" value="Unassembled WGS sequence"/>
</dbReference>
<dbReference type="EMBL" id="FMYV01000002">
    <property type="protein sequence ID" value="SDC21265.1"/>
    <property type="molecule type" value="Genomic_DNA"/>
</dbReference>
<feature type="signal peptide" evidence="3">
    <location>
        <begin position="1"/>
        <end position="19"/>
    </location>
</feature>
<evidence type="ECO:0000259" key="4">
    <source>
        <dbReference type="Pfam" id="PF13458"/>
    </source>
</evidence>
<dbReference type="InterPro" id="IPR028082">
    <property type="entry name" value="Peripla_BP_I"/>
</dbReference>
<dbReference type="RefSeq" id="WP_091402692.1">
    <property type="nucleotide sequence ID" value="NZ_FMYV01000002.1"/>
</dbReference>
<evidence type="ECO:0000256" key="2">
    <source>
        <dbReference type="ARBA" id="ARBA00022729"/>
    </source>
</evidence>